<keyword evidence="1" id="KW-0472">Membrane</keyword>
<dbReference type="NCBIfam" id="NF038216">
    <property type="entry name" value="ABZJ_00895_fam"/>
    <property type="match status" value="1"/>
</dbReference>
<feature type="transmembrane region" description="Helical" evidence="1">
    <location>
        <begin position="100"/>
        <end position="128"/>
    </location>
</feature>
<dbReference type="RefSeq" id="WP_120401762.1">
    <property type="nucleotide sequence ID" value="NZ_RAXV01000007.1"/>
</dbReference>
<dbReference type="AlphaFoldDB" id="A0A3A8EF50"/>
<name>A0A3A8EF50_9GAMM</name>
<keyword evidence="1" id="KW-0812">Transmembrane</keyword>
<proteinExistence type="predicted"/>
<accession>A0A3A8EF50</accession>
<dbReference type="OrthoDB" id="6903628at2"/>
<dbReference type="EMBL" id="RAXV01000007">
    <property type="protein sequence ID" value="RKG32779.1"/>
    <property type="molecule type" value="Genomic_DNA"/>
</dbReference>
<protein>
    <submittedName>
        <fullName evidence="2">Uncharacterized protein</fullName>
    </submittedName>
</protein>
<comment type="caution">
    <text evidence="2">The sequence shown here is derived from an EMBL/GenBank/DDBJ whole genome shotgun (WGS) entry which is preliminary data.</text>
</comment>
<dbReference type="InterPro" id="IPR047730">
    <property type="entry name" value="ABZJ_00895-like"/>
</dbReference>
<feature type="transmembrane region" description="Helical" evidence="1">
    <location>
        <begin position="7"/>
        <end position="26"/>
    </location>
</feature>
<evidence type="ECO:0000256" key="1">
    <source>
        <dbReference type="SAM" id="Phobius"/>
    </source>
</evidence>
<keyword evidence="3" id="KW-1185">Reference proteome</keyword>
<evidence type="ECO:0000313" key="3">
    <source>
        <dbReference type="Proteomes" id="UP000282388"/>
    </source>
</evidence>
<sequence>MKKYITYFSIVYLIVMAVLAVIISYFDLPSSTSVACLLAAGYAAAGKFVQDHERVPDAQEKKQLIWGCLGASIAISICVSIIFLLIAFQSLSFLSMLSAVPLWIIVLAIAFTVLIHYFILAMSFGWYANSCLKGLQKRNKRKS</sequence>
<gene>
    <name evidence="2" type="ORF">D7V32_04745</name>
</gene>
<keyword evidence="1" id="KW-1133">Transmembrane helix</keyword>
<organism evidence="2 3">
    <name type="scientific">Acinetobacter tianfuensis</name>
    <dbReference type="NCBI Taxonomy" id="2419603"/>
    <lineage>
        <taxon>Bacteria</taxon>
        <taxon>Pseudomonadati</taxon>
        <taxon>Pseudomonadota</taxon>
        <taxon>Gammaproteobacteria</taxon>
        <taxon>Moraxellales</taxon>
        <taxon>Moraxellaceae</taxon>
        <taxon>Acinetobacter</taxon>
    </lineage>
</organism>
<evidence type="ECO:0000313" key="2">
    <source>
        <dbReference type="EMBL" id="RKG32779.1"/>
    </source>
</evidence>
<reference evidence="2 3" key="1">
    <citation type="submission" date="2018-09" db="EMBL/GenBank/DDBJ databases">
        <title>The draft genome of Acinetobacter spp. strains.</title>
        <authorList>
            <person name="Qin J."/>
            <person name="Feng Y."/>
            <person name="Zong Z."/>
        </authorList>
    </citation>
    <scope>NUCLEOTIDE SEQUENCE [LARGE SCALE GENOMIC DNA]</scope>
    <source>
        <strain evidence="2 3">WCHAc060012</strain>
    </source>
</reference>
<dbReference type="Proteomes" id="UP000282388">
    <property type="component" value="Unassembled WGS sequence"/>
</dbReference>
<feature type="transmembrane region" description="Helical" evidence="1">
    <location>
        <begin position="64"/>
        <end position="88"/>
    </location>
</feature>